<comment type="pathway">
    <text evidence="3 10">Protein modification; protein glycosylation.</text>
</comment>
<evidence type="ECO:0000256" key="5">
    <source>
        <dbReference type="ARBA" id="ARBA00022692"/>
    </source>
</evidence>
<evidence type="ECO:0000256" key="6">
    <source>
        <dbReference type="ARBA" id="ARBA00022729"/>
    </source>
</evidence>
<name>A0A232LXN0_9EURO</name>
<comment type="subcellular location">
    <subcellularLocation>
        <location evidence="2 10">Endoplasmic reticulum membrane</location>
        <topology evidence="2 10">Single-pass type I membrane protein</topology>
    </subcellularLocation>
</comment>
<evidence type="ECO:0000256" key="9">
    <source>
        <dbReference type="ARBA" id="ARBA00023136"/>
    </source>
</evidence>
<comment type="subunit">
    <text evidence="10">Component of the oligosaccharyltransferase (OST) complex.</text>
</comment>
<dbReference type="AlphaFoldDB" id="A0A232LXN0"/>
<evidence type="ECO:0000256" key="8">
    <source>
        <dbReference type="ARBA" id="ARBA00022989"/>
    </source>
</evidence>
<comment type="caution">
    <text evidence="11">The sequence shown here is derived from an EMBL/GenBank/DDBJ whole genome shotgun (WGS) entry which is preliminary data.</text>
</comment>
<keyword evidence="8 10" id="KW-1133">Transmembrane helix</keyword>
<dbReference type="GO" id="GO:0008250">
    <property type="term" value="C:oligosaccharyltransferase complex"/>
    <property type="evidence" value="ECO:0007669"/>
    <property type="project" value="UniProtKB-UniRule"/>
</dbReference>
<feature type="transmembrane region" description="Helical" evidence="10">
    <location>
        <begin position="466"/>
        <end position="483"/>
    </location>
</feature>
<keyword evidence="9 10" id="KW-0472">Membrane</keyword>
<proteinExistence type="inferred from homology"/>
<feature type="signal peptide" evidence="10">
    <location>
        <begin position="1"/>
        <end position="23"/>
    </location>
</feature>
<keyword evidence="5 10" id="KW-0812">Transmembrane</keyword>
<dbReference type="InterPro" id="IPR007676">
    <property type="entry name" value="Ribophorin_I"/>
</dbReference>
<keyword evidence="12" id="KW-1185">Reference proteome</keyword>
<dbReference type="Pfam" id="PF04597">
    <property type="entry name" value="Ribophorin_I"/>
    <property type="match status" value="1"/>
</dbReference>
<evidence type="ECO:0000313" key="11">
    <source>
        <dbReference type="EMBL" id="OXV08921.1"/>
    </source>
</evidence>
<dbReference type="PANTHER" id="PTHR21049">
    <property type="entry name" value="RIBOPHORIN I"/>
    <property type="match status" value="1"/>
</dbReference>
<dbReference type="PANTHER" id="PTHR21049:SF0">
    <property type="entry name" value="DOLICHYL-DIPHOSPHOOLIGOSACCHARIDE--PROTEIN GLYCOSYLTRANSFERASE SUBUNIT 1"/>
    <property type="match status" value="1"/>
</dbReference>
<dbReference type="Proteomes" id="UP000243515">
    <property type="component" value="Unassembled WGS sequence"/>
</dbReference>
<comment type="function">
    <text evidence="1 10">Subunit of the oligosaccharyl transferase (OST) complex that catalyzes the initial transfer of a defined glycan (Glc(3)Man(9)GlcNAc(2) in eukaryotes) from the lipid carrier dolichol-pyrophosphate to an asparagine residue within an Asn-X-Ser/Thr consensus motif in nascent polypeptide chains, the first step in protein N-glycosylation. N-glycosylation occurs cotranslationally and the complex associates with the Sec61 complex at the channel-forming translocon complex that mediates protein translocation across the endoplasmic reticulum (ER). All subunits are required for a maximal enzyme activity.</text>
</comment>
<dbReference type="EMBL" id="NPHW01003824">
    <property type="protein sequence ID" value="OXV08921.1"/>
    <property type="molecule type" value="Genomic_DNA"/>
</dbReference>
<evidence type="ECO:0000256" key="2">
    <source>
        <dbReference type="ARBA" id="ARBA00004115"/>
    </source>
</evidence>
<sequence length="492" mass="55511">MRFLTAVAVVCGLFFSNFLPVVAESSQLVWPKAFKPAFLNVNLVRNINLEKAYIRETINVVVQNIEKQPQRDYFLPFPSDVVPNIGGLEVRDKNGPEKGRLRLELSEIDPSSNTQFYVIHLPEPLAPSSQITLSISYYILSALHPLPKAIRQDDRQFLTYSFSAYALSAYTTVDQKTKIKFPSVNVPDYTVTSGLKSGSDPEKQGSTYTYGPYSNIAPRKFYPLNVRFAASYPVLVCSLLERDVEISHWGGNLAVEERYWLRNSGASLSDHFDRVSWMMKASPSSAPLRVLKYPMKPGSVDPYFTDDIGNVSTSNYRPGRSGREAHLELRPRYPVFGGWQYSFRVGWNNALSSFLRKSSSETFVLKVPFLEGPQNPEGIQYEKFVLRIILPEGSKNVRYEIIESVNNGLPNTVQIKSNISKHRTFMDTVGRTVLSLSVENLTDAARDSQLVVTYDFPFVETLRKPLTISSGLLAVFVTAWVVSKLDVSIRKR</sequence>
<keyword evidence="6 10" id="KW-0732">Signal</keyword>
<organism evidence="11 12">
    <name type="scientific">Elaphomyces granulatus</name>
    <dbReference type="NCBI Taxonomy" id="519963"/>
    <lineage>
        <taxon>Eukaryota</taxon>
        <taxon>Fungi</taxon>
        <taxon>Dikarya</taxon>
        <taxon>Ascomycota</taxon>
        <taxon>Pezizomycotina</taxon>
        <taxon>Eurotiomycetes</taxon>
        <taxon>Eurotiomycetidae</taxon>
        <taxon>Eurotiales</taxon>
        <taxon>Elaphomycetaceae</taxon>
        <taxon>Elaphomyces</taxon>
    </lineage>
</organism>
<gene>
    <name evidence="11" type="ORF">Egran_03315</name>
</gene>
<reference evidence="11 12" key="1">
    <citation type="journal article" date="2015" name="Environ. Microbiol.">
        <title>Metagenome sequence of Elaphomyces granulatus from sporocarp tissue reveals Ascomycota ectomycorrhizal fingerprints of genome expansion and a Proteobacteria-rich microbiome.</title>
        <authorList>
            <person name="Quandt C.A."/>
            <person name="Kohler A."/>
            <person name="Hesse C.N."/>
            <person name="Sharpton T.J."/>
            <person name="Martin F."/>
            <person name="Spatafora J.W."/>
        </authorList>
    </citation>
    <scope>NUCLEOTIDE SEQUENCE [LARGE SCALE GENOMIC DNA]</scope>
    <source>
        <strain evidence="11 12">OSC145934</strain>
    </source>
</reference>
<accession>A0A232LXN0</accession>
<dbReference type="UniPathway" id="UPA00378"/>
<evidence type="ECO:0000256" key="1">
    <source>
        <dbReference type="ARBA" id="ARBA00002791"/>
    </source>
</evidence>
<evidence type="ECO:0000256" key="3">
    <source>
        <dbReference type="ARBA" id="ARBA00004922"/>
    </source>
</evidence>
<evidence type="ECO:0000313" key="12">
    <source>
        <dbReference type="Proteomes" id="UP000243515"/>
    </source>
</evidence>
<evidence type="ECO:0000256" key="10">
    <source>
        <dbReference type="RuleBase" id="RU361143"/>
    </source>
</evidence>
<dbReference type="OrthoDB" id="310030at2759"/>
<evidence type="ECO:0000256" key="4">
    <source>
        <dbReference type="ARBA" id="ARBA00008905"/>
    </source>
</evidence>
<comment type="similarity">
    <text evidence="4 10">Belongs to the OST1 family.</text>
</comment>
<dbReference type="GO" id="GO:0018279">
    <property type="term" value="P:protein N-linked glycosylation via asparagine"/>
    <property type="evidence" value="ECO:0007669"/>
    <property type="project" value="TreeGrafter"/>
</dbReference>
<evidence type="ECO:0000256" key="7">
    <source>
        <dbReference type="ARBA" id="ARBA00022824"/>
    </source>
</evidence>
<keyword evidence="7 10" id="KW-0256">Endoplasmic reticulum</keyword>
<protein>
    <recommendedName>
        <fullName evidence="10">Dolichyl-diphosphooligosaccharide--protein glycosyltransferase subunit 1</fullName>
    </recommendedName>
</protein>
<feature type="chain" id="PRO_5011835491" description="Dolichyl-diphosphooligosaccharide--protein glycosyltransferase subunit 1" evidence="10">
    <location>
        <begin position="24"/>
        <end position="492"/>
    </location>
</feature>